<dbReference type="PROSITE" id="PS00134">
    <property type="entry name" value="TRYPSIN_HIS"/>
    <property type="match status" value="1"/>
</dbReference>
<keyword evidence="1" id="KW-1015">Disulfide bond</keyword>
<dbReference type="PRINTS" id="PR00722">
    <property type="entry name" value="CHYMOTRYPSIN"/>
</dbReference>
<proteinExistence type="inferred from homology"/>
<reference evidence="3" key="2">
    <citation type="submission" date="2020-05" db="UniProtKB">
        <authorList>
            <consortium name="EnsemblMetazoa"/>
        </authorList>
    </citation>
    <scope>IDENTIFICATION</scope>
    <source>
        <strain evidence="3">LVP_AGWG</strain>
    </source>
</reference>
<sequence length="841" mass="93746">MKMYDCEPYNRRKTNSIGSHGVVCTVRSVNHKYIGKYLDYPILISMPIPPSDHITLRRSTISSDPSPVEMGSIGETLWLLLLAVLILTSESSSTADVNGSTMTCGLPVTNQRRPLIVKGEVASSSGEWPWHASIWHRVSHGTFVYVCGGTLLSELYVLTAGHCVSKDGNSLNERLITVQLGSVRQNLLLGSFPVQNVAVAGNIVHEDFAPRTFQADLAMLALRTKVVLNEFIRPVCLPEAGGKSDGKDLYGREAVAVGFGMTEQTETAYELRKIRLPIVDYVTCLESNRQVFGMTLSARVLCAGYRNGSMICNGDSGGGLFTEEEGGRWVLRGVVSFTAQRGWNDTSCSLSDYSAFVNVAYYGDWIRYVLEHGDQRGYSNRTVEKSENGRGTEQTKALKTLRVSEKKCKEYRRKGLTRVRPASVLHTTYFKNATVSRSDTYSKSEHVLLYANKTEVGLVYYVSDRYAITTVEVAKDCALEYVICKTVHGALVRQVIVHPGYREEGRDFNVAIVRTDETDEFFWCIAATSSNTLRVEDKKLQLSLIANESYSWIEFDVDWYMRTARGLAVLNDHPDEIAGLLQNSDGEPIVMSNATALLNWVESVVWNVTYVKEAVGRVEARVSGQKLRSSAAACKRYRRAGLTSVNPSNPIHTEFFKNATYQKSDGRSKFNAVELLRNDTSLGVVYYLAEEYAITTGSIASNCMPSPGICVTEHDQQVLQVFIHPNYTGGRDFNVALLRTTFADEFFLCLAVEPPIRFYFGGKRLPLVEILSEQPTWVEFDTDLYLRITRGSALYTDRRDEIGGLLQNGPGEELVMTNVTALLDWIEPIVWDVAASSIEPR</sequence>
<dbReference type="InterPro" id="IPR001314">
    <property type="entry name" value="Peptidase_S1A"/>
</dbReference>
<dbReference type="PROSITE" id="PS50240">
    <property type="entry name" value="TRYPSIN_DOM"/>
    <property type="match status" value="1"/>
</dbReference>
<organism evidence="3 4">
    <name type="scientific">Aedes aegypti</name>
    <name type="common">Yellowfever mosquito</name>
    <name type="synonym">Culex aegypti</name>
    <dbReference type="NCBI Taxonomy" id="7159"/>
    <lineage>
        <taxon>Eukaryota</taxon>
        <taxon>Metazoa</taxon>
        <taxon>Ecdysozoa</taxon>
        <taxon>Arthropoda</taxon>
        <taxon>Hexapoda</taxon>
        <taxon>Insecta</taxon>
        <taxon>Pterygota</taxon>
        <taxon>Neoptera</taxon>
        <taxon>Endopterygota</taxon>
        <taxon>Diptera</taxon>
        <taxon>Nematocera</taxon>
        <taxon>Culicoidea</taxon>
        <taxon>Culicidae</taxon>
        <taxon>Culicinae</taxon>
        <taxon>Aedini</taxon>
        <taxon>Aedes</taxon>
        <taxon>Stegomyia</taxon>
    </lineage>
</organism>
<dbReference type="Proteomes" id="UP000008820">
    <property type="component" value="Chromosome 1"/>
</dbReference>
<accession>A0A6I8U4V3</accession>
<dbReference type="PANTHER" id="PTHR24260">
    <property type="match status" value="1"/>
</dbReference>
<keyword evidence="4" id="KW-1185">Reference proteome</keyword>
<dbReference type="SMART" id="SM00020">
    <property type="entry name" value="Tryp_SPc"/>
    <property type="match status" value="1"/>
</dbReference>
<dbReference type="CDD" id="cd00190">
    <property type="entry name" value="Tryp_SPc"/>
    <property type="match status" value="1"/>
</dbReference>
<dbReference type="InterPro" id="IPR001254">
    <property type="entry name" value="Trypsin_dom"/>
</dbReference>
<dbReference type="AlphaFoldDB" id="A0A6I8U4V3"/>
<gene>
    <name evidence="3" type="primary">5571232</name>
</gene>
<evidence type="ECO:0000256" key="2">
    <source>
        <dbReference type="ARBA" id="ARBA00024195"/>
    </source>
</evidence>
<dbReference type="InterPro" id="IPR043504">
    <property type="entry name" value="Peptidase_S1_PA_chymotrypsin"/>
</dbReference>
<dbReference type="Gene3D" id="2.40.10.10">
    <property type="entry name" value="Trypsin-like serine proteases"/>
    <property type="match status" value="1"/>
</dbReference>
<dbReference type="EnsemblMetazoa" id="AAEL024784-RB">
    <property type="protein sequence ID" value="AAEL024784-PB"/>
    <property type="gene ID" value="AAEL024784"/>
</dbReference>
<dbReference type="InterPro" id="IPR009003">
    <property type="entry name" value="Peptidase_S1_PA"/>
</dbReference>
<dbReference type="GO" id="GO:0006508">
    <property type="term" value="P:proteolysis"/>
    <property type="evidence" value="ECO:0007669"/>
    <property type="project" value="InterPro"/>
</dbReference>
<dbReference type="GO" id="GO:0004252">
    <property type="term" value="F:serine-type endopeptidase activity"/>
    <property type="evidence" value="ECO:0007669"/>
    <property type="project" value="InterPro"/>
</dbReference>
<reference evidence="3 4" key="1">
    <citation type="submission" date="2017-06" db="EMBL/GenBank/DDBJ databases">
        <title>Aedes aegypti genome working group (AGWG) sequencing and assembly.</title>
        <authorList>
            <consortium name="Aedes aegypti Genome Working Group (AGWG)"/>
            <person name="Matthews B.J."/>
        </authorList>
    </citation>
    <scope>NUCLEOTIDE SEQUENCE [LARGE SCALE GENOMIC DNA]</scope>
    <source>
        <strain evidence="3 4">LVP_AGWG</strain>
    </source>
</reference>
<dbReference type="InterPro" id="IPR018114">
    <property type="entry name" value="TRYPSIN_HIS"/>
</dbReference>
<dbReference type="InterPro" id="IPR051333">
    <property type="entry name" value="CLIP_Serine_Protease"/>
</dbReference>
<evidence type="ECO:0000313" key="3">
    <source>
        <dbReference type="EnsemblMetazoa" id="AAEL024784-PB"/>
    </source>
</evidence>
<name>A0A6I8U4V3_AEDAE</name>
<evidence type="ECO:0000313" key="4">
    <source>
        <dbReference type="Proteomes" id="UP000008820"/>
    </source>
</evidence>
<dbReference type="InParanoid" id="A0A6I8U4V3"/>
<dbReference type="FunFam" id="2.40.10.10:FF:000068">
    <property type="entry name" value="transmembrane protease serine 2"/>
    <property type="match status" value="1"/>
</dbReference>
<dbReference type="Pfam" id="PF00089">
    <property type="entry name" value="Trypsin"/>
    <property type="match status" value="1"/>
</dbReference>
<comment type="similarity">
    <text evidence="2">Belongs to the peptidase S1 family. CLIP subfamily.</text>
</comment>
<evidence type="ECO:0000256" key="1">
    <source>
        <dbReference type="ARBA" id="ARBA00023157"/>
    </source>
</evidence>
<dbReference type="SUPFAM" id="SSF50494">
    <property type="entry name" value="Trypsin-like serine proteases"/>
    <property type="match status" value="1"/>
</dbReference>
<dbReference type="PANTHER" id="PTHR24260:SF136">
    <property type="entry name" value="GH08193P-RELATED"/>
    <property type="match status" value="1"/>
</dbReference>
<dbReference type="OrthoDB" id="10319130at2759"/>
<protein>
    <submittedName>
        <fullName evidence="3">Uncharacterized protein</fullName>
    </submittedName>
</protein>